<comment type="caution">
    <text evidence="2">The sequence shown here is derived from an EMBL/GenBank/DDBJ whole genome shotgun (WGS) entry which is preliminary data.</text>
</comment>
<feature type="region of interest" description="Disordered" evidence="1">
    <location>
        <begin position="348"/>
        <end position="371"/>
    </location>
</feature>
<evidence type="ECO:0000313" key="3">
    <source>
        <dbReference type="Proteomes" id="UP000774617"/>
    </source>
</evidence>
<dbReference type="EMBL" id="JAGTJR010000002">
    <property type="protein sequence ID" value="KAH7063130.1"/>
    <property type="molecule type" value="Genomic_DNA"/>
</dbReference>
<proteinExistence type="predicted"/>
<evidence type="ECO:0000313" key="2">
    <source>
        <dbReference type="EMBL" id="KAH7063130.1"/>
    </source>
</evidence>
<accession>A0ABQ8GRL6</accession>
<dbReference type="Proteomes" id="UP000774617">
    <property type="component" value="Unassembled WGS sequence"/>
</dbReference>
<protein>
    <submittedName>
        <fullName evidence="2">Uncharacterized protein</fullName>
    </submittedName>
</protein>
<feature type="compositionally biased region" description="Basic and acidic residues" evidence="1">
    <location>
        <begin position="353"/>
        <end position="371"/>
    </location>
</feature>
<name>A0ABQ8GRL6_9PEZI</name>
<sequence length="491" mass="54225">MELTIASGVSALQVADLGIKVVSDSDRDLNGICGGDLDAALGLNIVRASLAIRALDAVFRDPIRKDLWKHDAFRTTQAITDTCWCLFLEVEASLNGVLEEPSLWPLVQWGFEVLSAKAQCLKDALKVLRAVLEIPREDTHMPKRWARRIERLLQDSAASVRRYDSLLAGEDALHSSTRRGSAAGMAPHKAMGTTGGARPITSTSAICTFHYKPQSPIVCQRQDFDRVEEEEQTSPEVSETGLDQCASHVKGLLHQIEGLRKYGGSQSPRELAAEYTRIRRDLDGLILDDEEEKAASPRRQSFQMTPVKAYLRRAKYSWKDWIMLSPISKSKREDFAIPELHAGNECPFPGCQAHEKPSKESPRSEMSKGEIVHSEKRTFELPEGMPSHIIPFPEEEMHPSARFLGQTPGPQPNLSITTIYTEDDDSSSCHSCSSAESASSFWVVNEGCSKMQSPSLANAPSSSASAALPECLLKMPKSAHDALRLWTTLLD</sequence>
<gene>
    <name evidence="2" type="ORF">B0J12DRAFT_158677</name>
</gene>
<keyword evidence="3" id="KW-1185">Reference proteome</keyword>
<evidence type="ECO:0000256" key="1">
    <source>
        <dbReference type="SAM" id="MobiDB-lite"/>
    </source>
</evidence>
<reference evidence="2 3" key="1">
    <citation type="journal article" date="2021" name="Nat. Commun.">
        <title>Genetic determinants of endophytism in the Arabidopsis root mycobiome.</title>
        <authorList>
            <person name="Mesny F."/>
            <person name="Miyauchi S."/>
            <person name="Thiergart T."/>
            <person name="Pickel B."/>
            <person name="Atanasova L."/>
            <person name="Karlsson M."/>
            <person name="Huettel B."/>
            <person name="Barry K.W."/>
            <person name="Haridas S."/>
            <person name="Chen C."/>
            <person name="Bauer D."/>
            <person name="Andreopoulos W."/>
            <person name="Pangilinan J."/>
            <person name="LaButti K."/>
            <person name="Riley R."/>
            <person name="Lipzen A."/>
            <person name="Clum A."/>
            <person name="Drula E."/>
            <person name="Henrissat B."/>
            <person name="Kohler A."/>
            <person name="Grigoriev I.V."/>
            <person name="Martin F.M."/>
            <person name="Hacquard S."/>
        </authorList>
    </citation>
    <scope>NUCLEOTIDE SEQUENCE [LARGE SCALE GENOMIC DNA]</scope>
    <source>
        <strain evidence="2 3">MPI-SDFR-AT-0080</strain>
    </source>
</reference>
<feature type="region of interest" description="Disordered" evidence="1">
    <location>
        <begin position="177"/>
        <end position="197"/>
    </location>
</feature>
<organism evidence="2 3">
    <name type="scientific">Macrophomina phaseolina</name>
    <dbReference type="NCBI Taxonomy" id="35725"/>
    <lineage>
        <taxon>Eukaryota</taxon>
        <taxon>Fungi</taxon>
        <taxon>Dikarya</taxon>
        <taxon>Ascomycota</taxon>
        <taxon>Pezizomycotina</taxon>
        <taxon>Dothideomycetes</taxon>
        <taxon>Dothideomycetes incertae sedis</taxon>
        <taxon>Botryosphaeriales</taxon>
        <taxon>Botryosphaeriaceae</taxon>
        <taxon>Macrophomina</taxon>
    </lineage>
</organism>